<proteinExistence type="predicted"/>
<dbReference type="InterPro" id="IPR046521">
    <property type="entry name" value="DUF6698"/>
</dbReference>
<dbReference type="STRING" id="685588.A0A067SKP4"/>
<sequence>MASESEASNSSSCSEEKLHKKRKKKLQAAFRGDRKKRKSDDVLKPYTRFAQWYTRSQNLVVNWYEVLGKGIAWDNHDYGKLAKHEFARKYNEPFLFIYTDFTEAVPCWQKDLSYFEQDPDRLDDLVKAMISASGSARSNDISSLKDKSLVYTANANPNKQLFPPIPPQASKSARGFNHPELARLLCPIKFVTEFDANPEQFRKQLANGTIKVRSSDMPVFLWEKNDYDPEDLTAGMFRNSILVTVFKHIFTSPSSALQDQPKQTKTKGSQAKRNKMTSVTAGSIAYTCVQYRHAISTITDWRVEDRLFDRDEFYDSIIKMFYDGEDEDPEWVKDTFEWWNAQVFWKDPEGVDDSDNLNGPSTLKLVQQQRQARKAKQAERASRQSDEDRRPSLGPTDPDSPAHRQRSVSPMPEPSHPLPTPAWDRPSNRGADQQNYPRQRQISRSPPPRHRLSTTTLQDSPHERRSHHQSPTRYAVEPQPLHFVPLYPSTSHSKTSPTSSRKRGNSNGDMHNSENHPIASSSRHAAPSSSNHHHSSGKPSFGTAYESNALKSSNYRK</sequence>
<dbReference type="Pfam" id="PF20414">
    <property type="entry name" value="DUF6698"/>
    <property type="match status" value="1"/>
</dbReference>
<reference evidence="3" key="1">
    <citation type="journal article" date="2014" name="Proc. Natl. Acad. Sci. U.S.A.">
        <title>Extensive sampling of basidiomycete genomes demonstrates inadequacy of the white-rot/brown-rot paradigm for wood decay fungi.</title>
        <authorList>
            <person name="Riley R."/>
            <person name="Salamov A.A."/>
            <person name="Brown D.W."/>
            <person name="Nagy L.G."/>
            <person name="Floudas D."/>
            <person name="Held B.W."/>
            <person name="Levasseur A."/>
            <person name="Lombard V."/>
            <person name="Morin E."/>
            <person name="Otillar R."/>
            <person name="Lindquist E.A."/>
            <person name="Sun H."/>
            <person name="LaButti K.M."/>
            <person name="Schmutz J."/>
            <person name="Jabbour D."/>
            <person name="Luo H."/>
            <person name="Baker S.E."/>
            <person name="Pisabarro A.G."/>
            <person name="Walton J.D."/>
            <person name="Blanchette R.A."/>
            <person name="Henrissat B."/>
            <person name="Martin F."/>
            <person name="Cullen D."/>
            <person name="Hibbett D.S."/>
            <person name="Grigoriev I.V."/>
        </authorList>
    </citation>
    <scope>NUCLEOTIDE SEQUENCE [LARGE SCALE GENOMIC DNA]</scope>
    <source>
        <strain evidence="3">CBS 339.88</strain>
    </source>
</reference>
<evidence type="ECO:0000313" key="3">
    <source>
        <dbReference type="Proteomes" id="UP000027222"/>
    </source>
</evidence>
<feature type="compositionally biased region" description="Low complexity" evidence="1">
    <location>
        <begin position="516"/>
        <end position="530"/>
    </location>
</feature>
<keyword evidence="3" id="KW-1185">Reference proteome</keyword>
<evidence type="ECO:0000313" key="2">
    <source>
        <dbReference type="EMBL" id="KDR71490.1"/>
    </source>
</evidence>
<dbReference type="OrthoDB" id="3220614at2759"/>
<dbReference type="HOGENOM" id="CLU_035918_2_4_1"/>
<feature type="compositionally biased region" description="Pro residues" evidence="1">
    <location>
        <begin position="411"/>
        <end position="420"/>
    </location>
</feature>
<accession>A0A067SKP4</accession>
<dbReference type="EMBL" id="KL142392">
    <property type="protein sequence ID" value="KDR71490.1"/>
    <property type="molecule type" value="Genomic_DNA"/>
</dbReference>
<feature type="region of interest" description="Disordered" evidence="1">
    <location>
        <begin position="1"/>
        <end position="33"/>
    </location>
</feature>
<organism evidence="2 3">
    <name type="scientific">Galerina marginata (strain CBS 339.88)</name>
    <dbReference type="NCBI Taxonomy" id="685588"/>
    <lineage>
        <taxon>Eukaryota</taxon>
        <taxon>Fungi</taxon>
        <taxon>Dikarya</taxon>
        <taxon>Basidiomycota</taxon>
        <taxon>Agaricomycotina</taxon>
        <taxon>Agaricomycetes</taxon>
        <taxon>Agaricomycetidae</taxon>
        <taxon>Agaricales</taxon>
        <taxon>Agaricineae</taxon>
        <taxon>Strophariaceae</taxon>
        <taxon>Galerina</taxon>
    </lineage>
</organism>
<dbReference type="AlphaFoldDB" id="A0A067SKP4"/>
<feature type="compositionally biased region" description="Low complexity" evidence="1">
    <location>
        <begin position="1"/>
        <end position="13"/>
    </location>
</feature>
<protein>
    <submittedName>
        <fullName evidence="2">Uncharacterized protein</fullName>
    </submittedName>
</protein>
<feature type="compositionally biased region" description="Basic and acidic residues" evidence="1">
    <location>
        <begin position="376"/>
        <end position="391"/>
    </location>
</feature>
<gene>
    <name evidence="2" type="ORF">GALMADRAFT_253791</name>
</gene>
<feature type="compositionally biased region" description="Low complexity" evidence="1">
    <location>
        <begin position="488"/>
        <end position="499"/>
    </location>
</feature>
<feature type="region of interest" description="Disordered" evidence="1">
    <location>
        <begin position="366"/>
        <end position="557"/>
    </location>
</feature>
<name>A0A067SKP4_GALM3</name>
<feature type="compositionally biased region" description="Polar residues" evidence="1">
    <location>
        <begin position="545"/>
        <end position="557"/>
    </location>
</feature>
<dbReference type="Proteomes" id="UP000027222">
    <property type="component" value="Unassembled WGS sequence"/>
</dbReference>
<evidence type="ECO:0000256" key="1">
    <source>
        <dbReference type="SAM" id="MobiDB-lite"/>
    </source>
</evidence>